<protein>
    <submittedName>
        <fullName evidence="2">Uncharacterized protein</fullName>
    </submittedName>
</protein>
<dbReference type="Proteomes" id="UP000595448">
    <property type="component" value="Chromosome"/>
</dbReference>
<reference evidence="2 3" key="1">
    <citation type="submission" date="2021-01" db="EMBL/GenBank/DDBJ databases">
        <title>Brevundimonas vitis sp. nov., an bacterium isolated from grape (Vitis vinifera).</title>
        <authorList>
            <person name="Jiang L."/>
            <person name="Lee J."/>
        </authorList>
    </citation>
    <scope>NUCLEOTIDE SEQUENCE [LARGE SCALE GENOMIC DNA]</scope>
    <source>
        <strain evidence="2 3">GRTSA-9</strain>
    </source>
</reference>
<evidence type="ECO:0000256" key="1">
    <source>
        <dbReference type="SAM" id="Phobius"/>
    </source>
</evidence>
<feature type="transmembrane region" description="Helical" evidence="1">
    <location>
        <begin position="55"/>
        <end position="76"/>
    </location>
</feature>
<sequence length="101" mass="10933">MNEATLTQPTPRLVEVQWVWRRSWSFLVTVIALVIVAGIVWCLGQPGVVDLQARALQGVAYALIGLIVFVGLIYVVGATAYELVQLIQAAKVDLAGRRAAS</sequence>
<keyword evidence="3" id="KW-1185">Reference proteome</keyword>
<dbReference type="EMBL" id="CP067977">
    <property type="protein sequence ID" value="QQQ19691.1"/>
    <property type="molecule type" value="Genomic_DNA"/>
</dbReference>
<name>A0ABX7BQ49_9CAUL</name>
<gene>
    <name evidence="2" type="ORF">JIP62_06280</name>
</gene>
<keyword evidence="1" id="KW-0812">Transmembrane</keyword>
<feature type="transmembrane region" description="Helical" evidence="1">
    <location>
        <begin position="24"/>
        <end position="43"/>
    </location>
</feature>
<keyword evidence="1" id="KW-0472">Membrane</keyword>
<evidence type="ECO:0000313" key="2">
    <source>
        <dbReference type="EMBL" id="QQQ19691.1"/>
    </source>
</evidence>
<proteinExistence type="predicted"/>
<organism evidence="2 3">
    <name type="scientific">Brevundimonas vitisensis</name>
    <dbReference type="NCBI Taxonomy" id="2800818"/>
    <lineage>
        <taxon>Bacteria</taxon>
        <taxon>Pseudomonadati</taxon>
        <taxon>Pseudomonadota</taxon>
        <taxon>Alphaproteobacteria</taxon>
        <taxon>Caulobacterales</taxon>
        <taxon>Caulobacteraceae</taxon>
        <taxon>Brevundimonas</taxon>
    </lineage>
</organism>
<dbReference type="RefSeq" id="WP_201104042.1">
    <property type="nucleotide sequence ID" value="NZ_CP067977.1"/>
</dbReference>
<keyword evidence="1" id="KW-1133">Transmembrane helix</keyword>
<accession>A0ABX7BQ49</accession>
<evidence type="ECO:0000313" key="3">
    <source>
        <dbReference type="Proteomes" id="UP000595448"/>
    </source>
</evidence>